<name>A0A3G1KSU4_FORW1</name>
<accession>A0A3G1KSU4</accession>
<gene>
    <name evidence="1" type="ORF">DCMF_12810</name>
</gene>
<organism evidence="1 2">
    <name type="scientific">Formimonas warabiya</name>
    <dbReference type="NCBI Taxonomy" id="1761012"/>
    <lineage>
        <taxon>Bacteria</taxon>
        <taxon>Bacillati</taxon>
        <taxon>Bacillota</taxon>
        <taxon>Clostridia</taxon>
        <taxon>Eubacteriales</taxon>
        <taxon>Peptococcaceae</taxon>
        <taxon>Candidatus Formimonas</taxon>
    </lineage>
</organism>
<proteinExistence type="predicted"/>
<keyword evidence="2" id="KW-1185">Reference proteome</keyword>
<dbReference type="Proteomes" id="UP000323521">
    <property type="component" value="Chromosome"/>
</dbReference>
<protein>
    <submittedName>
        <fullName evidence="1">Uncharacterized protein</fullName>
    </submittedName>
</protein>
<dbReference type="AlphaFoldDB" id="A0A3G1KSU4"/>
<reference evidence="1 2" key="1">
    <citation type="submission" date="2016-10" db="EMBL/GenBank/DDBJ databases">
        <title>Complete Genome Sequence of Peptococcaceae strain DCMF.</title>
        <authorList>
            <person name="Edwards R.J."/>
            <person name="Holland S.I."/>
            <person name="Deshpande N.P."/>
            <person name="Wong Y.K."/>
            <person name="Ertan H."/>
            <person name="Manefield M."/>
            <person name="Russell T.L."/>
            <person name="Lee M.J."/>
        </authorList>
    </citation>
    <scope>NUCLEOTIDE SEQUENCE [LARGE SCALE GENOMIC DNA]</scope>
    <source>
        <strain evidence="1 2">DCMF</strain>
    </source>
</reference>
<evidence type="ECO:0000313" key="1">
    <source>
        <dbReference type="EMBL" id="ATW25528.1"/>
    </source>
</evidence>
<dbReference type="KEGG" id="fwa:DCMF_12810"/>
<evidence type="ECO:0000313" key="2">
    <source>
        <dbReference type="Proteomes" id="UP000323521"/>
    </source>
</evidence>
<dbReference type="EMBL" id="CP017634">
    <property type="protein sequence ID" value="ATW25528.1"/>
    <property type="molecule type" value="Genomic_DNA"/>
</dbReference>
<sequence length="65" mass="7473">MTILQKRKKDVSNLRDLLQQTIRDIPSQCMVIVTNYELIENPQTHFFMSGVQNLSLAPVAVMIIK</sequence>